<dbReference type="GO" id="GO:0015276">
    <property type="term" value="F:ligand-gated monoatomic ion channel activity"/>
    <property type="evidence" value="ECO:0007669"/>
    <property type="project" value="InterPro"/>
</dbReference>
<dbReference type="Pfam" id="PF00060">
    <property type="entry name" value="Lig_chan"/>
    <property type="match status" value="1"/>
</dbReference>
<dbReference type="SMART" id="SM00918">
    <property type="entry name" value="Lig_chan-Glu_bd"/>
    <property type="match status" value="1"/>
</dbReference>
<dbReference type="FunFam" id="1.10.472.10:FF:000123">
    <property type="entry name" value="Cyclin-Y-like protein 2"/>
    <property type="match status" value="1"/>
</dbReference>
<dbReference type="NCBIfam" id="TIGR02342">
    <property type="entry name" value="chap_CCT_delta"/>
    <property type="match status" value="1"/>
</dbReference>
<feature type="transmembrane region" description="Helical" evidence="29">
    <location>
        <begin position="1331"/>
        <end position="1355"/>
    </location>
</feature>
<evidence type="ECO:0000313" key="33">
    <source>
        <dbReference type="Proteomes" id="UP000887561"/>
    </source>
</evidence>
<dbReference type="GO" id="GO:0005737">
    <property type="term" value="C:cytoplasm"/>
    <property type="evidence" value="ECO:0007669"/>
    <property type="project" value="UniProtKB-SubCell"/>
</dbReference>
<dbReference type="GO" id="GO:0016887">
    <property type="term" value="F:ATP hydrolysis activity"/>
    <property type="evidence" value="ECO:0007669"/>
    <property type="project" value="InterPro"/>
</dbReference>
<dbReference type="InterPro" id="IPR027410">
    <property type="entry name" value="TCP-1-like_intermed_sf"/>
</dbReference>
<comment type="subcellular location">
    <subcellularLocation>
        <location evidence="2">Cytoplasm</location>
    </subcellularLocation>
    <subcellularLocation>
        <location evidence="1">Membrane</location>
        <topology evidence="1">Multi-pass membrane protein</topology>
    </subcellularLocation>
    <subcellularLocation>
        <location evidence="24">Postsynaptic cell membrane</location>
    </subcellularLocation>
</comment>
<comment type="similarity">
    <text evidence="25">Belongs to the cyclin family.</text>
</comment>
<dbReference type="InterPro" id="IPR053374">
    <property type="entry name" value="TCP-1_chaperonin"/>
</dbReference>
<dbReference type="GO" id="GO:0140662">
    <property type="term" value="F:ATP-dependent protein folding chaperone"/>
    <property type="evidence" value="ECO:0007669"/>
    <property type="project" value="InterPro"/>
</dbReference>
<dbReference type="WBParaSite" id="scaffold3354_cov215.g6493">
    <property type="protein sequence ID" value="scaffold3354_cov215.g6493"/>
    <property type="gene ID" value="scaffold3354_cov215.g6493"/>
</dbReference>
<dbReference type="InterPro" id="IPR019594">
    <property type="entry name" value="Glu/Gly-bd"/>
</dbReference>
<feature type="transmembrane region" description="Helical" evidence="29">
    <location>
        <begin position="1381"/>
        <end position="1403"/>
    </location>
</feature>
<keyword evidence="19" id="KW-0325">Glycoprotein</keyword>
<dbReference type="NCBIfam" id="NF041083">
    <property type="entry name" value="thermosome_beta"/>
    <property type="match status" value="1"/>
</dbReference>
<dbReference type="InterPro" id="IPR001320">
    <property type="entry name" value="Iontro_rcpt_C"/>
</dbReference>
<evidence type="ECO:0000256" key="8">
    <source>
        <dbReference type="ARBA" id="ARBA00022692"/>
    </source>
</evidence>
<dbReference type="PROSITE" id="PS00751">
    <property type="entry name" value="TCP1_2"/>
    <property type="match status" value="1"/>
</dbReference>
<evidence type="ECO:0000256" key="29">
    <source>
        <dbReference type="SAM" id="Phobius"/>
    </source>
</evidence>
<evidence type="ECO:0000256" key="9">
    <source>
        <dbReference type="ARBA" id="ARBA00022723"/>
    </source>
</evidence>
<name>A0A915M649_MELJA</name>
<dbReference type="InterPro" id="IPR036915">
    <property type="entry name" value="Cyclin-like_sf"/>
</dbReference>
<feature type="region of interest" description="Disordered" evidence="28">
    <location>
        <begin position="1"/>
        <end position="24"/>
    </location>
</feature>
<evidence type="ECO:0000256" key="27">
    <source>
        <dbReference type="RuleBase" id="RU004192"/>
    </source>
</evidence>
<comment type="similarity">
    <text evidence="3 26">Belongs to the TCP-1 chaperonin family.</text>
</comment>
<dbReference type="InterPro" id="IPR027413">
    <property type="entry name" value="GROEL-like_equatorial_sf"/>
</dbReference>
<keyword evidence="10 26" id="KW-0547">Nucleotide-binding</keyword>
<proteinExistence type="inferred from homology"/>
<protein>
    <recommendedName>
        <fullName evidence="5 27">T-complex protein 1 subunit delta</fullName>
    </recommendedName>
</protein>
<dbReference type="InterPro" id="IPR027409">
    <property type="entry name" value="GroEL-like_apical_dom_sf"/>
</dbReference>
<keyword evidence="33" id="KW-1185">Reference proteome</keyword>
<evidence type="ECO:0000256" key="23">
    <source>
        <dbReference type="ARBA" id="ARBA00023303"/>
    </source>
</evidence>
<keyword evidence="9" id="KW-0479">Metal-binding</keyword>
<feature type="compositionally biased region" description="Polar residues" evidence="28">
    <location>
        <begin position="1"/>
        <end position="12"/>
    </location>
</feature>
<dbReference type="SUPFAM" id="SSF47954">
    <property type="entry name" value="Cyclin-like"/>
    <property type="match status" value="1"/>
</dbReference>
<evidence type="ECO:0000256" key="2">
    <source>
        <dbReference type="ARBA" id="ARBA00004496"/>
    </source>
</evidence>
<evidence type="ECO:0000256" key="3">
    <source>
        <dbReference type="ARBA" id="ARBA00008020"/>
    </source>
</evidence>
<dbReference type="PRINTS" id="PR00304">
    <property type="entry name" value="TCOMPLEXTCP1"/>
</dbReference>
<dbReference type="PROSITE" id="PS00750">
    <property type="entry name" value="TCP1_1"/>
    <property type="match status" value="1"/>
</dbReference>
<dbReference type="InterPro" id="IPR002194">
    <property type="entry name" value="Chaperonin_TCP-1_CS"/>
</dbReference>
<keyword evidence="20 26" id="KW-0143">Chaperone</keyword>
<evidence type="ECO:0000256" key="20">
    <source>
        <dbReference type="ARBA" id="ARBA00023186"/>
    </source>
</evidence>
<dbReference type="SMART" id="SM00079">
    <property type="entry name" value="PBPe"/>
    <property type="match status" value="1"/>
</dbReference>
<keyword evidence="7" id="KW-0963">Cytoplasm</keyword>
<keyword evidence="6" id="KW-0813">Transport</keyword>
<evidence type="ECO:0000256" key="24">
    <source>
        <dbReference type="ARBA" id="ARBA00034100"/>
    </source>
</evidence>
<dbReference type="CDD" id="cd03338">
    <property type="entry name" value="TCP1_delta"/>
    <property type="match status" value="1"/>
</dbReference>
<evidence type="ECO:0000256" key="1">
    <source>
        <dbReference type="ARBA" id="ARBA00004141"/>
    </source>
</evidence>
<dbReference type="CDD" id="cd20540">
    <property type="entry name" value="CYCLIN_CCNY_like"/>
    <property type="match status" value="1"/>
</dbReference>
<evidence type="ECO:0000256" key="17">
    <source>
        <dbReference type="ARBA" id="ARBA00023136"/>
    </source>
</evidence>
<evidence type="ECO:0000256" key="11">
    <source>
        <dbReference type="ARBA" id="ARBA00022833"/>
    </source>
</evidence>
<dbReference type="PROSITE" id="PS00995">
    <property type="entry name" value="TCP1_3"/>
    <property type="match status" value="1"/>
</dbReference>
<dbReference type="Gene3D" id="1.10.560.10">
    <property type="entry name" value="GroEL-like equatorial domain"/>
    <property type="match status" value="1"/>
</dbReference>
<dbReference type="GO" id="GO:0051082">
    <property type="term" value="F:unfolded protein binding"/>
    <property type="evidence" value="ECO:0007669"/>
    <property type="project" value="InterPro"/>
</dbReference>
<evidence type="ECO:0000256" key="14">
    <source>
        <dbReference type="ARBA" id="ARBA00023018"/>
    </source>
</evidence>
<feature type="domain" description="Ionotropic glutamate receptor C-terminal" evidence="30">
    <location>
        <begin position="1187"/>
        <end position="1547"/>
    </location>
</feature>
<keyword evidence="17 29" id="KW-0472">Membrane</keyword>
<evidence type="ECO:0000256" key="10">
    <source>
        <dbReference type="ARBA" id="ARBA00022741"/>
    </source>
</evidence>
<dbReference type="InterPro" id="IPR002423">
    <property type="entry name" value="Cpn60/GroEL/TCP-1"/>
</dbReference>
<evidence type="ECO:0000256" key="4">
    <source>
        <dbReference type="ARBA" id="ARBA00008685"/>
    </source>
</evidence>
<keyword evidence="15" id="KW-0406">Ion transport</keyword>
<keyword evidence="18" id="KW-0675">Receptor</keyword>
<dbReference type="Pfam" id="PF00134">
    <property type="entry name" value="Cyclin_N"/>
    <property type="match status" value="1"/>
</dbReference>
<dbReference type="FunFam" id="3.50.7.10:FF:000010">
    <property type="entry name" value="T-complex protein 1 subunit delta"/>
    <property type="match status" value="1"/>
</dbReference>
<dbReference type="SUPFAM" id="SSF52029">
    <property type="entry name" value="GroEL apical domain-like"/>
    <property type="match status" value="1"/>
</dbReference>
<dbReference type="Pfam" id="PF00118">
    <property type="entry name" value="Cpn60_TCP1"/>
    <property type="match status" value="1"/>
</dbReference>
<dbReference type="GO" id="GO:0046872">
    <property type="term" value="F:metal ion binding"/>
    <property type="evidence" value="ECO:0007669"/>
    <property type="project" value="UniProtKB-KW"/>
</dbReference>
<evidence type="ECO:0000256" key="26">
    <source>
        <dbReference type="RuleBase" id="RU004187"/>
    </source>
</evidence>
<dbReference type="Gene3D" id="3.40.190.10">
    <property type="entry name" value="Periplasmic binding protein-like II"/>
    <property type="match status" value="2"/>
</dbReference>
<evidence type="ECO:0000256" key="13">
    <source>
        <dbReference type="ARBA" id="ARBA00022989"/>
    </source>
</evidence>
<evidence type="ECO:0000256" key="19">
    <source>
        <dbReference type="ARBA" id="ARBA00023180"/>
    </source>
</evidence>
<keyword evidence="13 29" id="KW-1133">Transmembrane helix</keyword>
<dbReference type="InterPro" id="IPR013763">
    <property type="entry name" value="Cyclin-like_dom"/>
</dbReference>
<comment type="similarity">
    <text evidence="4">Belongs to the glutamate-gated ion channel (TC 1.A.10.1) family.</text>
</comment>
<dbReference type="InterPro" id="IPR028082">
    <property type="entry name" value="Peripla_BP_I"/>
</dbReference>
<dbReference type="FunFam" id="3.40.190.10:FF:000155">
    <property type="entry name" value="Glutamate receptor ionotropic, NMDA 2B"/>
    <property type="match status" value="1"/>
</dbReference>
<dbReference type="InterPro" id="IPR001828">
    <property type="entry name" value="ANF_lig-bd_rcpt"/>
</dbReference>
<keyword evidence="16 25" id="KW-0195">Cyclin</keyword>
<evidence type="ECO:0000259" key="30">
    <source>
        <dbReference type="SMART" id="SM00079"/>
    </source>
</evidence>
<evidence type="ECO:0000256" key="22">
    <source>
        <dbReference type="ARBA" id="ARBA00023286"/>
    </source>
</evidence>
<evidence type="ECO:0000256" key="6">
    <source>
        <dbReference type="ARBA" id="ARBA00022448"/>
    </source>
</evidence>
<reference evidence="34" key="1">
    <citation type="submission" date="2022-11" db="UniProtKB">
        <authorList>
            <consortium name="WormBaseParasite"/>
        </authorList>
    </citation>
    <scope>IDENTIFICATION</scope>
</reference>
<evidence type="ECO:0000313" key="34">
    <source>
        <dbReference type="WBParaSite" id="scaffold3354_cov215.g6493"/>
    </source>
</evidence>
<dbReference type="Pfam" id="PF01094">
    <property type="entry name" value="ANF_receptor"/>
    <property type="match status" value="1"/>
</dbReference>
<evidence type="ECO:0000256" key="5">
    <source>
        <dbReference type="ARBA" id="ARBA00016107"/>
    </source>
</evidence>
<dbReference type="Pfam" id="PF10613">
    <property type="entry name" value="Lig_chan-Glu_bd"/>
    <property type="match status" value="1"/>
</dbReference>
<evidence type="ECO:0000259" key="32">
    <source>
        <dbReference type="SMART" id="SM00918"/>
    </source>
</evidence>
<evidence type="ECO:0000256" key="21">
    <source>
        <dbReference type="ARBA" id="ARBA00023257"/>
    </source>
</evidence>
<dbReference type="SMART" id="SM00385">
    <property type="entry name" value="CYCLIN"/>
    <property type="match status" value="1"/>
</dbReference>
<dbReference type="InterPro" id="IPR012717">
    <property type="entry name" value="Chap_CCT_delta"/>
</dbReference>
<feature type="domain" description="Ionotropic glutamate receptor L-glutamate and glycine-binding" evidence="32">
    <location>
        <begin position="1218"/>
        <end position="1278"/>
    </location>
</feature>
<accession>A0A915M649</accession>
<keyword evidence="22" id="KW-1071">Ligand-gated ion channel</keyword>
<dbReference type="Gene3D" id="1.10.472.10">
    <property type="entry name" value="Cyclin-like"/>
    <property type="match status" value="1"/>
</dbReference>
<feature type="transmembrane region" description="Helical" evidence="29">
    <location>
        <begin position="1568"/>
        <end position="1592"/>
    </location>
</feature>
<sequence length="1659" mass="186028">MTASVASNNPNLGNGFKEKDKPESVRTGNIVAAKAVSDSVRTSLGPRGMDKMIQAANGEVTVTNDGATILNQMSVVHPTAKMLVELSKAQDIEAGDGTTTVVILAGSLLDAAEKLLAKGIHPTTISDSFRRAAAFSEKVLEEMSTPVDINNDEELIKLAATSLNSKVVSQHSQILAPMAVQAVKKIMTNMDDQNVNLRMIKIVKKLGETVDVSQLIDGALIEQNSMGHGGPSRVEKAKIGLIQFQISPPKTNMENQVVISDYTQMDRALKEERNYILELCKQIKKTGCNVLLIQKSILRDAVNELALHFFAKLKIMVIKDIEREDIEFYSKIIGCRPVASVDHFTPETLGTADLVEEIETADGKVVKVTGLKSSGNAVSILIRGSSKLVLEEAERSLHDALCVIRCLVKKRALLPGGGAPEMQVSVKLRSASQTKQGAEQYCWKAFAEALELIPYTLAENAGLSPIGTVTELRNQHSAGNKDFGDNHLLNERDTSVNFLPHISEREVPDEDEQDPSTQPKVRPTFVERSRSEMKLRDNRRSFYVLDLNNLHAPMTLKKSNSCSTIYMDDSTISQPHLKNTIICVSLAVFYHISNRKNRGKERLMEIFEERLHPITSEPVPPENFTRDPEHRQIYRFIRTLFHAAQLTAECAIITLVYVERLLNYAELDLCPSNWRRIVLGSIMLASKVWDDQAVWNVDYCQILRDTNVDDMNELERQFLECLEFNINVPSSIYAKYYYDLRTLAIANDIQLPLQPLYKERAGRLEALSRNYEDKLALHGQTIVRSMSAERTLRKLPTKFTLAPLDCILPRGRFFPAHVLDCLCGVVTAQKVALIVFVSASEEFGESTAAAQYFLQMAVQTGIPIIAWNADNAGFTFPKPMSHYSILQLAPPIQHQVRAILALLRRYQWARFGVVMSKMAGSQNFLKMLQNEIQAQEDRSFKFEVVHHEEIDSELGDQHTKQRLTALKNSEARIIVLYSTTDRTRPFYIADTLGLLSANYLWIGTQSVKGWTQTAQPPLKAGMLSVNFHTTSNAMFPPADDVLPMIIGLAPKFFGLGLAKLLYNKSFDQNISSTASCNSSRITSWPLGKQIYENMRSSFLKGNPHHSKDGLDSFFYAFTDQGTLRDSHLLISNLRTKRSKDSLLVDGEQGALHWERVGEFTGGQLRMADMEWPEGKANPPQGTPDKFHIRVVTLHEPPFVVVTELDPETGQCPGSQGTPCDWGYENTTLWKCCTGYCVDLLNKLAADIGFSYTLYKVRDEKWGIKTEKGWNGLIQDLVTNKADMCVTSLKLNSERARDVDFSIPFLETGISILVKIRSGVLSPTAFLEPFEYSTWAIILVVSIQGAALSIFLFEWFSPDSFDMKNYPPPDVPRSTVSRFMSLIWAAFGISLGGIYTANLAAFMITRVQYYELVGVDDEKLNFPELQNPPFRFGTVEGGNTHETMRRNWHRMHSYVEQNQFYRDNISAGVESVRRGELDAFIYDAVVLDHQAGKDPNCGLMTVGKWASMTGYGIGFPKNSPLVSRVNHFMLQYQQRGDLERLQNFWLTGACSPETNTQGSGSSPLGVENFLSAFFLLAVGILLSLICLAFEFLYCRHFRAPLKRLDQNGWCGIISMAMAKSLSFTEAVDRVQEWRRRWGRQEQLEEQDGIDEDKGIVLHQK</sequence>
<keyword evidence="23" id="KW-0407">Ion channel</keyword>
<dbReference type="FunFam" id="3.40.190.10:FF:000009">
    <property type="entry name" value="Putative glutamate receptor ionotropic NMDA 2B"/>
    <property type="match status" value="1"/>
</dbReference>
<organism evidence="33 34">
    <name type="scientific">Meloidogyne javanica</name>
    <name type="common">Root-knot nematode worm</name>
    <dbReference type="NCBI Taxonomy" id="6303"/>
    <lineage>
        <taxon>Eukaryota</taxon>
        <taxon>Metazoa</taxon>
        <taxon>Ecdysozoa</taxon>
        <taxon>Nematoda</taxon>
        <taxon>Chromadorea</taxon>
        <taxon>Rhabditida</taxon>
        <taxon>Tylenchina</taxon>
        <taxon>Tylenchomorpha</taxon>
        <taxon>Tylenchoidea</taxon>
        <taxon>Meloidogynidae</taxon>
        <taxon>Meloidogyninae</taxon>
        <taxon>Meloidogyne</taxon>
        <taxon>Meloidogyne incognita group</taxon>
    </lineage>
</organism>
<dbReference type="SUPFAM" id="SSF48592">
    <property type="entry name" value="GroEL equatorial domain-like"/>
    <property type="match status" value="1"/>
</dbReference>
<evidence type="ECO:0000259" key="31">
    <source>
        <dbReference type="SMART" id="SM00385"/>
    </source>
</evidence>
<keyword evidence="14" id="KW-0770">Synapse</keyword>
<dbReference type="GO" id="GO:0005524">
    <property type="term" value="F:ATP binding"/>
    <property type="evidence" value="ECO:0007669"/>
    <property type="project" value="UniProtKB-KW"/>
</dbReference>
<dbReference type="InterPro" id="IPR054827">
    <property type="entry name" value="thermosome_alpha"/>
</dbReference>
<evidence type="ECO:0000256" key="28">
    <source>
        <dbReference type="SAM" id="MobiDB-lite"/>
    </source>
</evidence>
<feature type="domain" description="Cyclin-like" evidence="31">
    <location>
        <begin position="635"/>
        <end position="720"/>
    </location>
</feature>
<keyword evidence="8 29" id="KW-0812">Transmembrane</keyword>
<evidence type="ECO:0000256" key="15">
    <source>
        <dbReference type="ARBA" id="ARBA00023065"/>
    </source>
</evidence>
<dbReference type="Gene3D" id="3.40.50.2300">
    <property type="match status" value="2"/>
</dbReference>
<keyword evidence="12 26" id="KW-0067">ATP-binding</keyword>
<dbReference type="SUPFAM" id="SSF53850">
    <property type="entry name" value="Periplasmic binding protein-like II"/>
    <property type="match status" value="1"/>
</dbReference>
<dbReference type="SUPFAM" id="SSF53822">
    <property type="entry name" value="Periplasmic binding protein-like I"/>
    <property type="match status" value="1"/>
</dbReference>
<evidence type="ECO:0000256" key="16">
    <source>
        <dbReference type="ARBA" id="ARBA00023127"/>
    </source>
</evidence>
<evidence type="ECO:0000256" key="18">
    <source>
        <dbReference type="ARBA" id="ARBA00023170"/>
    </source>
</evidence>
<dbReference type="InterPro" id="IPR017998">
    <property type="entry name" value="Chaperone_TCP-1"/>
</dbReference>
<dbReference type="PANTHER" id="PTHR11353">
    <property type="entry name" value="CHAPERONIN"/>
    <property type="match status" value="1"/>
</dbReference>
<keyword evidence="11" id="KW-0862">Zinc</keyword>
<evidence type="ECO:0000256" key="12">
    <source>
        <dbReference type="ARBA" id="ARBA00022840"/>
    </source>
</evidence>
<dbReference type="Proteomes" id="UP000887561">
    <property type="component" value="Unplaced"/>
</dbReference>
<evidence type="ECO:0000256" key="25">
    <source>
        <dbReference type="RuleBase" id="RU000383"/>
    </source>
</evidence>
<dbReference type="NCBIfam" id="NF041082">
    <property type="entry name" value="thermosome_alpha"/>
    <property type="match status" value="1"/>
</dbReference>
<dbReference type="InterPro" id="IPR006671">
    <property type="entry name" value="Cyclin_N"/>
</dbReference>
<dbReference type="Gene3D" id="3.30.260.10">
    <property type="entry name" value="TCP-1-like chaperonin intermediate domain"/>
    <property type="match status" value="1"/>
</dbReference>
<dbReference type="Gene3D" id="3.50.7.10">
    <property type="entry name" value="GroEL"/>
    <property type="match status" value="1"/>
</dbReference>
<dbReference type="GO" id="GO:0045211">
    <property type="term" value="C:postsynaptic membrane"/>
    <property type="evidence" value="ECO:0007669"/>
    <property type="project" value="UniProtKB-SubCell"/>
</dbReference>
<keyword evidence="21" id="KW-0628">Postsynaptic cell membrane</keyword>
<evidence type="ECO:0000256" key="7">
    <source>
        <dbReference type="ARBA" id="ARBA00022490"/>
    </source>
</evidence>
<dbReference type="SUPFAM" id="SSF54849">
    <property type="entry name" value="GroEL-intermediate domain like"/>
    <property type="match status" value="1"/>
</dbReference>